<proteinExistence type="predicted"/>
<name>A0ABT0F0V3_9PSED</name>
<organism evidence="1 2">
    <name type="scientific">Pseudomonas violetae</name>
    <dbReference type="NCBI Taxonomy" id="2915813"/>
    <lineage>
        <taxon>Bacteria</taxon>
        <taxon>Pseudomonadati</taxon>
        <taxon>Pseudomonadota</taxon>
        <taxon>Gammaproteobacteria</taxon>
        <taxon>Pseudomonadales</taxon>
        <taxon>Pseudomonadaceae</taxon>
        <taxon>Pseudomonas</taxon>
    </lineage>
</organism>
<evidence type="ECO:0000313" key="1">
    <source>
        <dbReference type="EMBL" id="MCK1791631.1"/>
    </source>
</evidence>
<comment type="caution">
    <text evidence="1">The sequence shown here is derived from an EMBL/GenBank/DDBJ whole genome shotgun (WGS) entry which is preliminary data.</text>
</comment>
<dbReference type="EMBL" id="JAKNRW010000012">
    <property type="protein sequence ID" value="MCK1791631.1"/>
    <property type="molecule type" value="Genomic_DNA"/>
</dbReference>
<protein>
    <submittedName>
        <fullName evidence="1">Phage tail protein</fullName>
    </submittedName>
</protein>
<dbReference type="Proteomes" id="UP001299876">
    <property type="component" value="Unassembled WGS sequence"/>
</dbReference>
<sequence>MLKLSLPFWLDGPELAKLKAAAQSWWSKAEGWLNWPLLQLDAETCHLSVLDLLAWQRDIQRFHGEPERLYRLRVKYAFINAVDAGSTAGMVRIFQRLGVGYVEIEERMPGLDWDVVLLHLTDSQLSENPVLLRVLMQQYGRTCRRYDFVTITPVTLRFGVAHFNDDQQTLIATLDEQSPRLVQINELAIVTIVTDPL</sequence>
<gene>
    <name evidence="1" type="ORF">L9059_15815</name>
</gene>
<keyword evidence="2" id="KW-1185">Reference proteome</keyword>
<dbReference type="Pfam" id="PF09684">
    <property type="entry name" value="Tail_P2_I"/>
    <property type="match status" value="1"/>
</dbReference>
<evidence type="ECO:0000313" key="2">
    <source>
        <dbReference type="Proteomes" id="UP001299876"/>
    </source>
</evidence>
<dbReference type="InterPro" id="IPR006521">
    <property type="entry name" value="Tail_protein_I"/>
</dbReference>
<accession>A0ABT0F0V3</accession>
<dbReference type="RefSeq" id="WP_247291941.1">
    <property type="nucleotide sequence ID" value="NZ_JAKNRW010000012.1"/>
</dbReference>
<reference evidence="1 2" key="1">
    <citation type="submission" date="2022-02" db="EMBL/GenBank/DDBJ databases">
        <title>Comparative genomics of the first Antarctic Pseudomonas spp. capable of biotransforming 2,4,6-Trinitrotoluene.</title>
        <authorList>
            <person name="Cabrera M.A."/>
            <person name="Marquez S.L."/>
            <person name="Perez-Donoso J.M."/>
        </authorList>
    </citation>
    <scope>NUCLEOTIDE SEQUENCE [LARGE SCALE GENOMIC DNA]</scope>
    <source>
        <strain evidence="1 2">TNT19</strain>
    </source>
</reference>